<feature type="transmembrane region" description="Helical" evidence="6">
    <location>
        <begin position="180"/>
        <end position="203"/>
    </location>
</feature>
<dbReference type="InterPro" id="IPR052337">
    <property type="entry name" value="SAT4-like"/>
</dbReference>
<feature type="domain" description="Rhodopsin" evidence="7">
    <location>
        <begin position="41"/>
        <end position="279"/>
    </location>
</feature>
<dbReference type="Proteomes" id="UP001239445">
    <property type="component" value="Unassembled WGS sequence"/>
</dbReference>
<feature type="transmembrane region" description="Helical" evidence="6">
    <location>
        <begin position="135"/>
        <end position="156"/>
    </location>
</feature>
<accession>A0AAJ0B8J3</accession>
<evidence type="ECO:0000256" key="5">
    <source>
        <dbReference type="ARBA" id="ARBA00038359"/>
    </source>
</evidence>
<evidence type="ECO:0000313" key="8">
    <source>
        <dbReference type="EMBL" id="KAK1753668.1"/>
    </source>
</evidence>
<keyword evidence="3 6" id="KW-1133">Transmembrane helix</keyword>
<organism evidence="8 9">
    <name type="scientific">Echria macrotheca</name>
    <dbReference type="NCBI Taxonomy" id="438768"/>
    <lineage>
        <taxon>Eukaryota</taxon>
        <taxon>Fungi</taxon>
        <taxon>Dikarya</taxon>
        <taxon>Ascomycota</taxon>
        <taxon>Pezizomycotina</taxon>
        <taxon>Sordariomycetes</taxon>
        <taxon>Sordariomycetidae</taxon>
        <taxon>Sordariales</taxon>
        <taxon>Schizotheciaceae</taxon>
        <taxon>Echria</taxon>
    </lineage>
</organism>
<evidence type="ECO:0000256" key="4">
    <source>
        <dbReference type="ARBA" id="ARBA00023136"/>
    </source>
</evidence>
<comment type="subcellular location">
    <subcellularLocation>
        <location evidence="1">Membrane</location>
        <topology evidence="1">Multi-pass membrane protein</topology>
    </subcellularLocation>
</comment>
<dbReference type="Pfam" id="PF20684">
    <property type="entry name" value="Fung_rhodopsin"/>
    <property type="match status" value="1"/>
</dbReference>
<dbReference type="EMBL" id="MU839837">
    <property type="protein sequence ID" value="KAK1753668.1"/>
    <property type="molecule type" value="Genomic_DNA"/>
</dbReference>
<evidence type="ECO:0000259" key="7">
    <source>
        <dbReference type="Pfam" id="PF20684"/>
    </source>
</evidence>
<comment type="similarity">
    <text evidence="5">Belongs to the SAT4 family.</text>
</comment>
<dbReference type="AlphaFoldDB" id="A0AAJ0B8J3"/>
<evidence type="ECO:0000256" key="3">
    <source>
        <dbReference type="ARBA" id="ARBA00022989"/>
    </source>
</evidence>
<keyword evidence="4 6" id="KW-0472">Membrane</keyword>
<feature type="transmembrane region" description="Helical" evidence="6">
    <location>
        <begin position="215"/>
        <end position="235"/>
    </location>
</feature>
<evidence type="ECO:0000256" key="6">
    <source>
        <dbReference type="SAM" id="Phobius"/>
    </source>
</evidence>
<keyword evidence="9" id="KW-1185">Reference proteome</keyword>
<comment type="caution">
    <text evidence="8">The sequence shown here is derived from an EMBL/GenBank/DDBJ whole genome shotgun (WGS) entry which is preliminary data.</text>
</comment>
<gene>
    <name evidence="8" type="ORF">QBC47DRAFT_386892</name>
</gene>
<sequence length="353" mass="38987">MAATNSTAAGVDPARLHESRAYQLTTTVIVCPIFAGIFTALRLYTRLVLTKKYFWEDLAIGTALVCSIVMSVLNYLAVVYGSGRHVETISAADMVDFVKVGIAITQFYSLTHFFLKLSILLQYLRISVMVVERRICQAAIAILCTGYLIFIVLRMVRCIPFDAQWNPSIPGARCFFNGTWFIFSSQAWNMIMDFVIVILPLFLLRHSNAPLIQRVLIGIVLAFGASAGIISVVRLQTLLPSSTSADPSWDKVPSAIYGLIEINVGITCASVVALRPLYRSIRQRFTDKEISQGTLFSMPPQDVGPQGSHAELVFDGGSTTRVDSKCDGLELDQVSAHHSEVSVDQRRRQVLDA</sequence>
<feature type="transmembrane region" description="Helical" evidence="6">
    <location>
        <begin position="21"/>
        <end position="41"/>
    </location>
</feature>
<feature type="transmembrane region" description="Helical" evidence="6">
    <location>
        <begin position="255"/>
        <end position="274"/>
    </location>
</feature>
<evidence type="ECO:0000313" key="9">
    <source>
        <dbReference type="Proteomes" id="UP001239445"/>
    </source>
</evidence>
<name>A0AAJ0B8J3_9PEZI</name>
<evidence type="ECO:0000256" key="1">
    <source>
        <dbReference type="ARBA" id="ARBA00004141"/>
    </source>
</evidence>
<evidence type="ECO:0000256" key="2">
    <source>
        <dbReference type="ARBA" id="ARBA00022692"/>
    </source>
</evidence>
<keyword evidence="2 6" id="KW-0812">Transmembrane</keyword>
<dbReference type="InterPro" id="IPR049326">
    <property type="entry name" value="Rhodopsin_dom_fungi"/>
</dbReference>
<dbReference type="PANTHER" id="PTHR33048:SF123">
    <property type="entry name" value="INTEGRAL MEMBRANE PROTEIN"/>
    <property type="match status" value="1"/>
</dbReference>
<reference evidence="8" key="1">
    <citation type="submission" date="2023-06" db="EMBL/GenBank/DDBJ databases">
        <title>Genome-scale phylogeny and comparative genomics of the fungal order Sordariales.</title>
        <authorList>
            <consortium name="Lawrence Berkeley National Laboratory"/>
            <person name="Hensen N."/>
            <person name="Bonometti L."/>
            <person name="Westerberg I."/>
            <person name="Brannstrom I.O."/>
            <person name="Guillou S."/>
            <person name="Cros-Aarteil S."/>
            <person name="Calhoun S."/>
            <person name="Haridas S."/>
            <person name="Kuo A."/>
            <person name="Mondo S."/>
            <person name="Pangilinan J."/>
            <person name="Riley R."/>
            <person name="Labutti K."/>
            <person name="Andreopoulos B."/>
            <person name="Lipzen A."/>
            <person name="Chen C."/>
            <person name="Yanf M."/>
            <person name="Daum C."/>
            <person name="Ng V."/>
            <person name="Clum A."/>
            <person name="Steindorff A."/>
            <person name="Ohm R."/>
            <person name="Martin F."/>
            <person name="Silar P."/>
            <person name="Natvig D."/>
            <person name="Lalanne C."/>
            <person name="Gautier V."/>
            <person name="Ament-Velasquez S.L."/>
            <person name="Kruys A."/>
            <person name="Hutchinson M.I."/>
            <person name="Powell A.J."/>
            <person name="Barry K."/>
            <person name="Miller A.N."/>
            <person name="Grigoriev I.V."/>
            <person name="Debuchy R."/>
            <person name="Gladieux P."/>
            <person name="Thoren M.H."/>
            <person name="Johannesson H."/>
        </authorList>
    </citation>
    <scope>NUCLEOTIDE SEQUENCE</scope>
    <source>
        <strain evidence="8">PSN4</strain>
    </source>
</reference>
<proteinExistence type="inferred from homology"/>
<protein>
    <recommendedName>
        <fullName evidence="7">Rhodopsin domain-containing protein</fullName>
    </recommendedName>
</protein>
<dbReference type="PANTHER" id="PTHR33048">
    <property type="entry name" value="PTH11-LIKE INTEGRAL MEMBRANE PROTEIN (AFU_ORTHOLOGUE AFUA_5G11245)"/>
    <property type="match status" value="1"/>
</dbReference>
<feature type="transmembrane region" description="Helical" evidence="6">
    <location>
        <begin position="53"/>
        <end position="77"/>
    </location>
</feature>
<dbReference type="GO" id="GO:0016020">
    <property type="term" value="C:membrane"/>
    <property type="evidence" value="ECO:0007669"/>
    <property type="project" value="UniProtKB-SubCell"/>
</dbReference>